<dbReference type="InterPro" id="IPR006638">
    <property type="entry name" value="Elp3/MiaA/NifB-like_rSAM"/>
</dbReference>
<dbReference type="InterPro" id="IPR007197">
    <property type="entry name" value="rSAM"/>
</dbReference>
<dbReference type="SMART" id="SM00729">
    <property type="entry name" value="Elp3"/>
    <property type="match status" value="1"/>
</dbReference>
<evidence type="ECO:0000313" key="4">
    <source>
        <dbReference type="EMBL" id="QTA38576.1"/>
    </source>
</evidence>
<evidence type="ECO:0000256" key="1">
    <source>
        <dbReference type="ARBA" id="ARBA00006100"/>
    </source>
</evidence>
<sequence length="375" mass="43935">MAKSLSELVGDKKKISLYIHVPFCKQKCLYCDFVSYTYGSVENYFEALVHELMLYNNVLKRGIKTLYFGGGTPSFVNEHYIEKIVKHLSQYLFLEEFTIEVNPDSFDKEKAKIYKEIGVNRISLGLQSLDDIVLKKAGRIHTADQAIKAYELANQYYEVVNVDFILGLPGESWSSIERTVEFVEKYKPEHLSIYILELHENTPLVKTYKKLKNETYDYHDALLEFLESVGYERYEISNFSLNKNYCKHNLVYWANLDYIGVGLSAGGHVERIRYNNVSSFQKYYEKIRKNEKPVEYFSKNNSEKETLESIFMMLRTKWGIDRSLLPDLPKLETLLKFLSSQFEFFDGNKLSKNGMDQSNAFFGELLKLWEEFYEA</sequence>
<evidence type="ECO:0000256" key="2">
    <source>
        <dbReference type="RuleBase" id="RU364116"/>
    </source>
</evidence>
<dbReference type="InterPro" id="IPR034505">
    <property type="entry name" value="Coproporphyrinogen-III_oxidase"/>
</dbReference>
<dbReference type="SUPFAM" id="SSF102114">
    <property type="entry name" value="Radical SAM enzymes"/>
    <property type="match status" value="1"/>
</dbReference>
<keyword evidence="5" id="KW-1185">Reference proteome</keyword>
<dbReference type="RefSeq" id="WP_207567293.1">
    <property type="nucleotide sequence ID" value="NZ_CP071446.1"/>
</dbReference>
<dbReference type="SFLD" id="SFLDG01065">
    <property type="entry name" value="anaerobic_coproporphyrinogen-I"/>
    <property type="match status" value="1"/>
</dbReference>
<dbReference type="PROSITE" id="PS51918">
    <property type="entry name" value="RADICAL_SAM"/>
    <property type="match status" value="1"/>
</dbReference>
<dbReference type="PANTHER" id="PTHR13932:SF5">
    <property type="entry name" value="RADICAL S-ADENOSYL METHIONINE DOMAIN-CONTAINING PROTEIN 1, MITOCHONDRIAL"/>
    <property type="match status" value="1"/>
</dbReference>
<comment type="similarity">
    <text evidence="1">Belongs to the anaerobic coproporphyrinogen-III oxidase family. HemW subfamily.</text>
</comment>
<feature type="domain" description="Radical SAM core" evidence="3">
    <location>
        <begin position="9"/>
        <end position="244"/>
    </location>
</feature>
<keyword evidence="2" id="KW-0949">S-adenosyl-L-methionine</keyword>
<keyword evidence="2" id="KW-0143">Chaperone</keyword>
<keyword evidence="2" id="KW-0349">Heme</keyword>
<dbReference type="InterPro" id="IPR023404">
    <property type="entry name" value="rSAM_horseshoe"/>
</dbReference>
<reference evidence="4 5" key="1">
    <citation type="submission" date="2021-03" db="EMBL/GenBank/DDBJ databases">
        <title>Thermosipho ferrireducens sp.nov., an anaerobic thermophilic iron-reducing bacterium isolated from a deep-sea hydrothermal sulfide deposits.</title>
        <authorList>
            <person name="Zeng X."/>
            <person name="Chen Y."/>
            <person name="Shao Z."/>
        </authorList>
    </citation>
    <scope>NUCLEOTIDE SEQUENCE [LARGE SCALE GENOMIC DNA]</scope>
    <source>
        <strain evidence="4 5">JL129W03</strain>
    </source>
</reference>
<dbReference type="EMBL" id="CP071446">
    <property type="protein sequence ID" value="QTA38576.1"/>
    <property type="molecule type" value="Genomic_DNA"/>
</dbReference>
<name>A0ABX7S7K9_9BACT</name>
<organism evidence="4 5">
    <name type="scientific">Thermosipho ferrireducens</name>
    <dbReference type="NCBI Taxonomy" id="2571116"/>
    <lineage>
        <taxon>Bacteria</taxon>
        <taxon>Thermotogati</taxon>
        <taxon>Thermotogota</taxon>
        <taxon>Thermotogae</taxon>
        <taxon>Thermotogales</taxon>
        <taxon>Fervidobacteriaceae</taxon>
        <taxon>Thermosipho</taxon>
    </lineage>
</organism>
<dbReference type="Proteomes" id="UP000671862">
    <property type="component" value="Chromosome"/>
</dbReference>
<keyword evidence="2" id="KW-0004">4Fe-4S</keyword>
<dbReference type="SFLD" id="SFLDS00029">
    <property type="entry name" value="Radical_SAM"/>
    <property type="match status" value="1"/>
</dbReference>
<dbReference type="PANTHER" id="PTHR13932">
    <property type="entry name" value="COPROPORPHYRINIGEN III OXIDASE"/>
    <property type="match status" value="1"/>
</dbReference>
<dbReference type="SFLD" id="SFLDF00562">
    <property type="entry name" value="HemN-like__clustered_with_heat"/>
    <property type="match status" value="1"/>
</dbReference>
<evidence type="ECO:0000259" key="3">
    <source>
        <dbReference type="PROSITE" id="PS51918"/>
    </source>
</evidence>
<proteinExistence type="inferred from homology"/>
<gene>
    <name evidence="4" type="primary">hemW</name>
    <name evidence="4" type="ORF">JYK00_03430</name>
</gene>
<dbReference type="Gene3D" id="3.80.30.20">
    <property type="entry name" value="tm_1862 like domain"/>
    <property type="match status" value="1"/>
</dbReference>
<keyword evidence="2" id="KW-0963">Cytoplasm</keyword>
<dbReference type="NCBIfam" id="TIGR00539">
    <property type="entry name" value="hemN_rel"/>
    <property type="match status" value="1"/>
</dbReference>
<keyword evidence="2" id="KW-0408">Iron</keyword>
<dbReference type="Pfam" id="PF04055">
    <property type="entry name" value="Radical_SAM"/>
    <property type="match status" value="1"/>
</dbReference>
<dbReference type="InterPro" id="IPR058240">
    <property type="entry name" value="rSAM_sf"/>
</dbReference>
<keyword evidence="2" id="KW-0479">Metal-binding</keyword>
<protein>
    <recommendedName>
        <fullName evidence="2">Heme chaperone HemW</fullName>
    </recommendedName>
</protein>
<comment type="function">
    <text evidence="2">Probably acts as a heme chaperone, transferring heme to an unknown acceptor. Binds one molecule of heme per monomer, possibly covalently. Binds 1 [4Fe-4S] cluster. The cluster is coordinated with 3 cysteines and an exchangeable S-adenosyl-L-methionine.</text>
</comment>
<accession>A0ABX7S7K9</accession>
<dbReference type="InterPro" id="IPR004559">
    <property type="entry name" value="HemW-like"/>
</dbReference>
<comment type="subcellular location">
    <subcellularLocation>
        <location evidence="2">Cytoplasm</location>
    </subcellularLocation>
</comment>
<dbReference type="CDD" id="cd01335">
    <property type="entry name" value="Radical_SAM"/>
    <property type="match status" value="1"/>
</dbReference>
<dbReference type="SFLD" id="SFLDG01082">
    <property type="entry name" value="B12-binding_domain_containing"/>
    <property type="match status" value="1"/>
</dbReference>
<evidence type="ECO:0000313" key="5">
    <source>
        <dbReference type="Proteomes" id="UP000671862"/>
    </source>
</evidence>
<keyword evidence="2" id="KW-0411">Iron-sulfur</keyword>